<dbReference type="PRINTS" id="PR00344">
    <property type="entry name" value="BCTRLSENSOR"/>
</dbReference>
<keyword evidence="10" id="KW-0808">Transferase</keyword>
<evidence type="ECO:0000256" key="5">
    <source>
        <dbReference type="PROSITE-ProRule" id="PRU00169"/>
    </source>
</evidence>
<feature type="modified residue" description="4-aspartylphosphate" evidence="5">
    <location>
        <position position="658"/>
    </location>
</feature>
<comment type="caution">
    <text evidence="10">The sequence shown here is derived from an EMBL/GenBank/DDBJ whole genome shotgun (WGS) entry which is preliminary data.</text>
</comment>
<evidence type="ECO:0000259" key="9">
    <source>
        <dbReference type="PROSITE" id="PS50110"/>
    </source>
</evidence>
<keyword evidence="10" id="KW-0418">Kinase</keyword>
<keyword evidence="3 5" id="KW-0597">Phosphoprotein</keyword>
<evidence type="ECO:0000259" key="8">
    <source>
        <dbReference type="PROSITE" id="PS50109"/>
    </source>
</evidence>
<sequence length="726" mass="82627">MKHFLLFTVFFHSLLYSQIENKVDSVTYYSKLASENIKNNKYKEALLYTQRSIDYCKKNKNIEAQAAQTFNLGKIYFDLNLHNDAIELLSKSIVLFNSISKKPNDKIALAYYYISLSCVERKNYILAESSILKTEEIQKKLKIKDKADLIRLQKGVLSKLRGDTALASILFNDIIAKPDSPDLTNSKAEAFYQMGTIEAANNRYNLALNYFNRALELNKETKNLNQKSNIWLALSMVYDKLLDKSTAYTYLKKHLNLKESIVLANEEKLGTNDYETFKESQRKKEELLIEKENKEKEKADKFSKLISILAIAIISILSLLSLSLYKNNIIRNQTNSLLKEKNNELIAAKNKAEEASKARSEFLSTVSHELRTPLNAINGITHLLLEEHPKKSQMHYLSSLKFSGNYLTNFINDILEINKIESNKLEIEYINFNLKQLLGDIQNSLKEIATVNNNKFILKIDSAIPENLIGDPTKLSQIFMNLINNALKFTNNGTVNVFARLRNYQNENATIFFQIIDTGIGIPEDKLKTVFESFSQGSVEINRKFGGTGLGLTIVKKLVRILGGRIRLKSVVGEGSTFSFELNFKVDSKPLLNKAVIKNYNPEIFKDKKILVVEDNKINQMITKKMLTNKAMKCTILDNGEEAIQMLKSKAFDMVLMDVHLLGINGTIATQQIREFDTKTPILALTAISLNENREMLLSFGMTDVITKPFVAEDFYSIIALNIINS</sequence>
<dbReference type="SMART" id="SM00028">
    <property type="entry name" value="TPR"/>
    <property type="match status" value="5"/>
</dbReference>
<feature type="domain" description="Response regulatory" evidence="9">
    <location>
        <begin position="609"/>
        <end position="723"/>
    </location>
</feature>
<dbReference type="SUPFAM" id="SSF48452">
    <property type="entry name" value="TPR-like"/>
    <property type="match status" value="1"/>
</dbReference>
<dbReference type="InterPro" id="IPR004358">
    <property type="entry name" value="Sig_transdc_His_kin-like_C"/>
</dbReference>
<comment type="catalytic activity">
    <reaction evidence="1">
        <text>ATP + protein L-histidine = ADP + protein N-phospho-L-histidine.</text>
        <dbReference type="EC" id="2.7.13.3"/>
    </reaction>
</comment>
<dbReference type="Pfam" id="PF00072">
    <property type="entry name" value="Response_reg"/>
    <property type="match status" value="1"/>
</dbReference>
<dbReference type="Pfam" id="PF02518">
    <property type="entry name" value="HATPase_c"/>
    <property type="match status" value="1"/>
</dbReference>
<dbReference type="FunFam" id="3.30.565.10:FF:000010">
    <property type="entry name" value="Sensor histidine kinase RcsC"/>
    <property type="match status" value="1"/>
</dbReference>
<dbReference type="SMART" id="SM00387">
    <property type="entry name" value="HATPase_c"/>
    <property type="match status" value="1"/>
</dbReference>
<reference evidence="10 11" key="1">
    <citation type="submission" date="2018-06" db="EMBL/GenBank/DDBJ databases">
        <title>Flavobacterium sp IMCC34762, genome.</title>
        <authorList>
            <person name="Joung Y."/>
            <person name="Cho J."/>
            <person name="Song J."/>
        </authorList>
    </citation>
    <scope>NUCLEOTIDE SEQUENCE [LARGE SCALE GENOMIC DNA]</scope>
    <source>
        <strain evidence="10 11">IMCC34762</strain>
    </source>
</reference>
<evidence type="ECO:0000256" key="3">
    <source>
        <dbReference type="ARBA" id="ARBA00022553"/>
    </source>
</evidence>
<organism evidence="10 11">
    <name type="scientific">Flavobacterium aquariorum</name>
    <dbReference type="NCBI Taxonomy" id="2217670"/>
    <lineage>
        <taxon>Bacteria</taxon>
        <taxon>Pseudomonadati</taxon>
        <taxon>Bacteroidota</taxon>
        <taxon>Flavobacteriia</taxon>
        <taxon>Flavobacteriales</taxon>
        <taxon>Flavobacteriaceae</taxon>
        <taxon>Flavobacterium</taxon>
    </lineage>
</organism>
<protein>
    <recommendedName>
        <fullName evidence="2">histidine kinase</fullName>
        <ecNumber evidence="2">2.7.13.3</ecNumber>
    </recommendedName>
</protein>
<dbReference type="InterPro" id="IPR001789">
    <property type="entry name" value="Sig_transdc_resp-reg_receiver"/>
</dbReference>
<dbReference type="SMART" id="SM00448">
    <property type="entry name" value="REC"/>
    <property type="match status" value="1"/>
</dbReference>
<dbReference type="InterPro" id="IPR011006">
    <property type="entry name" value="CheY-like_superfamily"/>
</dbReference>
<keyword evidence="11" id="KW-1185">Reference proteome</keyword>
<dbReference type="Proteomes" id="UP000249177">
    <property type="component" value="Unassembled WGS sequence"/>
</dbReference>
<evidence type="ECO:0000256" key="4">
    <source>
        <dbReference type="ARBA" id="ARBA00023012"/>
    </source>
</evidence>
<dbReference type="InterPro" id="IPR005467">
    <property type="entry name" value="His_kinase_dom"/>
</dbReference>
<dbReference type="RefSeq" id="WP_111410735.1">
    <property type="nucleotide sequence ID" value="NZ_QKXH01000008.1"/>
</dbReference>
<keyword evidence="6" id="KW-0802">TPR repeat</keyword>
<name>A0A2W7TR10_9FLAO</name>
<dbReference type="InterPro" id="IPR036097">
    <property type="entry name" value="HisK_dim/P_sf"/>
</dbReference>
<dbReference type="InterPro" id="IPR019734">
    <property type="entry name" value="TPR_rpt"/>
</dbReference>
<dbReference type="PROSITE" id="PS50110">
    <property type="entry name" value="RESPONSE_REGULATORY"/>
    <property type="match status" value="1"/>
</dbReference>
<dbReference type="Gene3D" id="1.10.287.130">
    <property type="match status" value="1"/>
</dbReference>
<dbReference type="Gene3D" id="3.40.50.2300">
    <property type="match status" value="1"/>
</dbReference>
<evidence type="ECO:0000256" key="6">
    <source>
        <dbReference type="PROSITE-ProRule" id="PRU00339"/>
    </source>
</evidence>
<dbReference type="SMART" id="SM00388">
    <property type="entry name" value="HisKA"/>
    <property type="match status" value="1"/>
</dbReference>
<dbReference type="GO" id="GO:0000155">
    <property type="term" value="F:phosphorelay sensor kinase activity"/>
    <property type="evidence" value="ECO:0007669"/>
    <property type="project" value="InterPro"/>
</dbReference>
<dbReference type="PROSITE" id="PS50005">
    <property type="entry name" value="TPR"/>
    <property type="match status" value="1"/>
</dbReference>
<dbReference type="Pfam" id="PF00512">
    <property type="entry name" value="HisKA"/>
    <property type="match status" value="1"/>
</dbReference>
<feature type="repeat" description="TPR" evidence="6">
    <location>
        <begin position="188"/>
        <end position="221"/>
    </location>
</feature>
<dbReference type="AlphaFoldDB" id="A0A2W7TR10"/>
<dbReference type="CDD" id="cd00082">
    <property type="entry name" value="HisKA"/>
    <property type="match status" value="1"/>
</dbReference>
<dbReference type="SUPFAM" id="SSF55874">
    <property type="entry name" value="ATPase domain of HSP90 chaperone/DNA topoisomerase II/histidine kinase"/>
    <property type="match status" value="1"/>
</dbReference>
<dbReference type="PANTHER" id="PTHR45339:SF1">
    <property type="entry name" value="HYBRID SIGNAL TRANSDUCTION HISTIDINE KINASE J"/>
    <property type="match status" value="1"/>
</dbReference>
<dbReference type="Pfam" id="PF13181">
    <property type="entry name" value="TPR_8"/>
    <property type="match status" value="1"/>
</dbReference>
<dbReference type="OrthoDB" id="4457677at2"/>
<dbReference type="SUPFAM" id="SSF47384">
    <property type="entry name" value="Homodimeric domain of signal transducing histidine kinase"/>
    <property type="match status" value="1"/>
</dbReference>
<dbReference type="EMBL" id="QKXH01000008">
    <property type="protein sequence ID" value="PZX92973.1"/>
    <property type="molecule type" value="Genomic_DNA"/>
</dbReference>
<dbReference type="SUPFAM" id="SSF52172">
    <property type="entry name" value="CheY-like"/>
    <property type="match status" value="1"/>
</dbReference>
<evidence type="ECO:0000256" key="7">
    <source>
        <dbReference type="SAM" id="Coils"/>
    </source>
</evidence>
<dbReference type="Gene3D" id="1.25.40.10">
    <property type="entry name" value="Tetratricopeptide repeat domain"/>
    <property type="match status" value="2"/>
</dbReference>
<keyword evidence="4" id="KW-0902">Two-component regulatory system</keyword>
<dbReference type="PANTHER" id="PTHR45339">
    <property type="entry name" value="HYBRID SIGNAL TRANSDUCTION HISTIDINE KINASE J"/>
    <property type="match status" value="1"/>
</dbReference>
<evidence type="ECO:0000256" key="1">
    <source>
        <dbReference type="ARBA" id="ARBA00000085"/>
    </source>
</evidence>
<feature type="domain" description="Histidine kinase" evidence="8">
    <location>
        <begin position="365"/>
        <end position="586"/>
    </location>
</feature>
<dbReference type="CDD" id="cd17546">
    <property type="entry name" value="REC_hyHK_CKI1_RcsC-like"/>
    <property type="match status" value="1"/>
</dbReference>
<dbReference type="InterPro" id="IPR011990">
    <property type="entry name" value="TPR-like_helical_dom_sf"/>
</dbReference>
<dbReference type="InterPro" id="IPR003594">
    <property type="entry name" value="HATPase_dom"/>
</dbReference>
<evidence type="ECO:0000313" key="10">
    <source>
        <dbReference type="EMBL" id="PZX92973.1"/>
    </source>
</evidence>
<gene>
    <name evidence="10" type="ORF">DOS84_13985</name>
</gene>
<proteinExistence type="predicted"/>
<dbReference type="Gene3D" id="3.30.565.10">
    <property type="entry name" value="Histidine kinase-like ATPase, C-terminal domain"/>
    <property type="match status" value="1"/>
</dbReference>
<evidence type="ECO:0000256" key="2">
    <source>
        <dbReference type="ARBA" id="ARBA00012438"/>
    </source>
</evidence>
<keyword evidence="7" id="KW-0175">Coiled coil</keyword>
<feature type="coiled-coil region" evidence="7">
    <location>
        <begin position="331"/>
        <end position="358"/>
    </location>
</feature>
<dbReference type="CDD" id="cd16922">
    <property type="entry name" value="HATPase_EvgS-ArcB-TorS-like"/>
    <property type="match status" value="1"/>
</dbReference>
<dbReference type="InterPro" id="IPR036890">
    <property type="entry name" value="HATPase_C_sf"/>
</dbReference>
<dbReference type="PROSITE" id="PS50109">
    <property type="entry name" value="HIS_KIN"/>
    <property type="match status" value="1"/>
</dbReference>
<accession>A0A2W7TR10</accession>
<dbReference type="InterPro" id="IPR003661">
    <property type="entry name" value="HisK_dim/P_dom"/>
</dbReference>
<evidence type="ECO:0000313" key="11">
    <source>
        <dbReference type="Proteomes" id="UP000249177"/>
    </source>
</evidence>
<dbReference type="PROSITE" id="PS50293">
    <property type="entry name" value="TPR_REGION"/>
    <property type="match status" value="1"/>
</dbReference>
<dbReference type="EC" id="2.7.13.3" evidence="2"/>